<dbReference type="RefSeq" id="WP_090043061.1">
    <property type="nucleotide sequence ID" value="NZ_FOKI01000053.1"/>
</dbReference>
<protein>
    <submittedName>
        <fullName evidence="1">Uncharacterized protein</fullName>
    </submittedName>
</protein>
<dbReference type="EMBL" id="FOKI01000053">
    <property type="protein sequence ID" value="SFB42992.1"/>
    <property type="molecule type" value="Genomic_DNA"/>
</dbReference>
<proteinExistence type="predicted"/>
<keyword evidence="2" id="KW-1185">Reference proteome</keyword>
<evidence type="ECO:0000313" key="2">
    <source>
        <dbReference type="Proteomes" id="UP000198619"/>
    </source>
</evidence>
<name>A0A1I1AZN7_9CLOT</name>
<dbReference type="OrthoDB" id="1909643at2"/>
<dbReference type="AlphaFoldDB" id="A0A1I1AZN7"/>
<gene>
    <name evidence="1" type="ORF">SAMN04488528_105312</name>
</gene>
<evidence type="ECO:0000313" key="1">
    <source>
        <dbReference type="EMBL" id="SFB42992.1"/>
    </source>
</evidence>
<dbReference type="Proteomes" id="UP000198619">
    <property type="component" value="Unassembled WGS sequence"/>
</dbReference>
<sequence length="138" mass="16262">MENRRIINCGDLKERLEKELLKFNFIYEMDIDAKNDPFTVTAYINPKLCENYYSILDFLSYICNKEDTANCTVLETNAIKNIKDAYDNSETFRYLLGSEEIKALLWHSYNLPKDKAIDKVIKVHEEVHVLIKQLEKSM</sequence>
<organism evidence="1 2">
    <name type="scientific">Clostridium frigidicarnis</name>
    <dbReference type="NCBI Taxonomy" id="84698"/>
    <lineage>
        <taxon>Bacteria</taxon>
        <taxon>Bacillati</taxon>
        <taxon>Bacillota</taxon>
        <taxon>Clostridia</taxon>
        <taxon>Eubacteriales</taxon>
        <taxon>Clostridiaceae</taxon>
        <taxon>Clostridium</taxon>
    </lineage>
</organism>
<reference evidence="1 2" key="1">
    <citation type="submission" date="2016-10" db="EMBL/GenBank/DDBJ databases">
        <authorList>
            <person name="de Groot N.N."/>
        </authorList>
    </citation>
    <scope>NUCLEOTIDE SEQUENCE [LARGE SCALE GENOMIC DNA]</scope>
    <source>
        <strain evidence="1 2">DSM 12271</strain>
    </source>
</reference>
<accession>A0A1I1AZN7</accession>